<dbReference type="PANTHER" id="PTHR33525:SF4">
    <property type="entry name" value="CYCLIC DI-GMP PHOSPHODIESTERASE CDGJ"/>
    <property type="match status" value="1"/>
</dbReference>
<keyword evidence="3" id="KW-0418">Kinase</keyword>
<dbReference type="InterPro" id="IPR035919">
    <property type="entry name" value="EAL_sf"/>
</dbReference>
<dbReference type="Pfam" id="PF00563">
    <property type="entry name" value="EAL"/>
    <property type="match status" value="1"/>
</dbReference>
<dbReference type="Pfam" id="PF08668">
    <property type="entry name" value="HDOD"/>
    <property type="match status" value="1"/>
</dbReference>
<evidence type="ECO:0000259" key="1">
    <source>
        <dbReference type="PROSITE" id="PS50883"/>
    </source>
</evidence>
<proteinExistence type="predicted"/>
<sequence>MEVFIGRQPIFNKQKQVFAYELLYRNGAVMNEFPSIDSDKATVEVLINSLFSIGFDELTNGKPCFINFTENLLMSNIFDHLQPDQVVIEILEDVPITAKLVKRIKQLKSQGYKIALDDFELQKDVTLYNELFTYTDFIKVDFLLTSEEERKEIEKRVRKDFPKIVLLAEKVETRSQCYIANENGYQLFQGYFFKQPQIIRGNDIPANVLQYYRVISLLRGKDPDIDDITKQIEHDVAMSFKLLKLINSSSKRRKSKIRSIKQAILLLGLADLRKWIYILAYRESQKDAQADMYDELMKASLCRAKICEMLARYKYKENYSEYFLVGMFSLIDAILQRSMNSILSQLPLSDIIIETILDGETEMTPYLQMAIALDKLNWDKVAKLAVEIGINGKDLYAIYQEANKWSDNIL</sequence>
<gene>
    <name evidence="3" type="ORF">AMD00_19635</name>
</gene>
<dbReference type="SUPFAM" id="SSF141868">
    <property type="entry name" value="EAL domain-like"/>
    <property type="match status" value="1"/>
</dbReference>
<dbReference type="InterPro" id="IPR001633">
    <property type="entry name" value="EAL_dom"/>
</dbReference>
<organism evidence="3 4">
    <name type="scientific">Viridibacillus arvi</name>
    <dbReference type="NCBI Taxonomy" id="263475"/>
    <lineage>
        <taxon>Bacteria</taxon>
        <taxon>Bacillati</taxon>
        <taxon>Bacillota</taxon>
        <taxon>Bacilli</taxon>
        <taxon>Bacillales</taxon>
        <taxon>Caryophanaceae</taxon>
        <taxon>Viridibacillus</taxon>
    </lineage>
</organism>
<dbReference type="GO" id="GO:0016301">
    <property type="term" value="F:kinase activity"/>
    <property type="evidence" value="ECO:0007669"/>
    <property type="project" value="UniProtKB-KW"/>
</dbReference>
<dbReference type="PIRSF" id="PIRSF003180">
    <property type="entry name" value="DiGMPpdiest_YuxH"/>
    <property type="match status" value="1"/>
</dbReference>
<dbReference type="OrthoDB" id="9804751at2"/>
<dbReference type="AlphaFoldDB" id="A0A0M0LB11"/>
<dbReference type="InterPro" id="IPR014408">
    <property type="entry name" value="dGMP_Pdiesterase_EAL/HD-GYP"/>
</dbReference>
<dbReference type="PROSITE" id="PS51833">
    <property type="entry name" value="HDOD"/>
    <property type="match status" value="1"/>
</dbReference>
<protein>
    <submittedName>
        <fullName evidence="3">Histidine kinase</fullName>
    </submittedName>
</protein>
<dbReference type="SMART" id="SM00052">
    <property type="entry name" value="EAL"/>
    <property type="match status" value="1"/>
</dbReference>
<keyword evidence="4" id="KW-1185">Reference proteome</keyword>
<dbReference type="Gene3D" id="3.20.20.450">
    <property type="entry name" value="EAL domain"/>
    <property type="match status" value="1"/>
</dbReference>
<dbReference type="SUPFAM" id="SSF109604">
    <property type="entry name" value="HD-domain/PDEase-like"/>
    <property type="match status" value="1"/>
</dbReference>
<dbReference type="RefSeq" id="WP_053418720.1">
    <property type="nucleotide sequence ID" value="NZ_JBCMHV010000017.1"/>
</dbReference>
<dbReference type="STRING" id="263475.AMD00_19635"/>
<dbReference type="PANTHER" id="PTHR33525">
    <property type="match status" value="1"/>
</dbReference>
<accession>A0A0M0LB11</accession>
<dbReference type="EMBL" id="LILB01000008">
    <property type="protein sequence ID" value="KOO47848.1"/>
    <property type="molecule type" value="Genomic_DNA"/>
</dbReference>
<evidence type="ECO:0000259" key="2">
    <source>
        <dbReference type="PROSITE" id="PS51833"/>
    </source>
</evidence>
<comment type="caution">
    <text evidence="3">The sequence shown here is derived from an EMBL/GenBank/DDBJ whole genome shotgun (WGS) entry which is preliminary data.</text>
</comment>
<dbReference type="PROSITE" id="PS50883">
    <property type="entry name" value="EAL"/>
    <property type="match status" value="1"/>
</dbReference>
<dbReference type="PATRIC" id="fig|263475.3.peg.2778"/>
<keyword evidence="3" id="KW-0808">Transferase</keyword>
<dbReference type="GeneID" id="301138311"/>
<dbReference type="InterPro" id="IPR052340">
    <property type="entry name" value="RNase_Y/CdgJ"/>
</dbReference>
<dbReference type="Gene3D" id="1.10.3210.10">
    <property type="entry name" value="Hypothetical protein af1432"/>
    <property type="match status" value="1"/>
</dbReference>
<evidence type="ECO:0000313" key="4">
    <source>
        <dbReference type="Proteomes" id="UP000036867"/>
    </source>
</evidence>
<name>A0A0M0LB11_9BACL</name>
<feature type="domain" description="HDOD" evidence="2">
    <location>
        <begin position="204"/>
        <end position="394"/>
    </location>
</feature>
<dbReference type="Proteomes" id="UP000036867">
    <property type="component" value="Unassembled WGS sequence"/>
</dbReference>
<dbReference type="InterPro" id="IPR013976">
    <property type="entry name" value="HDOD"/>
</dbReference>
<reference evidence="4" key="1">
    <citation type="submission" date="2015-08" db="EMBL/GenBank/DDBJ databases">
        <title>Fjat-10028 dsm 16317.</title>
        <authorList>
            <person name="Liu B."/>
            <person name="Wang J."/>
            <person name="Zhu Y."/>
            <person name="Liu G."/>
            <person name="Chen Q."/>
            <person name="Chen Z."/>
            <person name="Lan J."/>
            <person name="Che J."/>
            <person name="Ge C."/>
            <person name="Shi H."/>
            <person name="Pan Z."/>
            <person name="Liu X."/>
        </authorList>
    </citation>
    <scope>NUCLEOTIDE SEQUENCE [LARGE SCALE GENOMIC DNA]</scope>
    <source>
        <strain evidence="4">DSM 16317</strain>
    </source>
</reference>
<feature type="domain" description="EAL" evidence="1">
    <location>
        <begin position="1"/>
        <end position="210"/>
    </location>
</feature>
<evidence type="ECO:0000313" key="3">
    <source>
        <dbReference type="EMBL" id="KOO47848.1"/>
    </source>
</evidence>